<protein>
    <submittedName>
        <fullName evidence="1">Uncharacterized protein</fullName>
    </submittedName>
</protein>
<sequence>MSSSTSIPFYNDPHRQASLAERLLAENRRKPPPSKFKLFLQRINIVKFIFYY</sequence>
<dbReference type="EMBL" id="CAJOAX010022364">
    <property type="protein sequence ID" value="CAF4206434.1"/>
    <property type="molecule type" value="Genomic_DNA"/>
</dbReference>
<comment type="caution">
    <text evidence="1">The sequence shown here is derived from an EMBL/GenBank/DDBJ whole genome shotgun (WGS) entry which is preliminary data.</text>
</comment>
<gene>
    <name evidence="1" type="ORF">OTI717_LOCUS38790</name>
</gene>
<feature type="non-terminal residue" evidence="1">
    <location>
        <position position="1"/>
    </location>
</feature>
<evidence type="ECO:0000313" key="1">
    <source>
        <dbReference type="EMBL" id="CAF4206434.1"/>
    </source>
</evidence>
<proteinExistence type="predicted"/>
<dbReference type="Proteomes" id="UP000663823">
    <property type="component" value="Unassembled WGS sequence"/>
</dbReference>
<evidence type="ECO:0000313" key="2">
    <source>
        <dbReference type="Proteomes" id="UP000663823"/>
    </source>
</evidence>
<organism evidence="1 2">
    <name type="scientific">Rotaria sordida</name>
    <dbReference type="NCBI Taxonomy" id="392033"/>
    <lineage>
        <taxon>Eukaryota</taxon>
        <taxon>Metazoa</taxon>
        <taxon>Spiralia</taxon>
        <taxon>Gnathifera</taxon>
        <taxon>Rotifera</taxon>
        <taxon>Eurotatoria</taxon>
        <taxon>Bdelloidea</taxon>
        <taxon>Philodinida</taxon>
        <taxon>Philodinidae</taxon>
        <taxon>Rotaria</taxon>
    </lineage>
</organism>
<reference evidence="1" key="1">
    <citation type="submission" date="2021-02" db="EMBL/GenBank/DDBJ databases">
        <authorList>
            <person name="Nowell W R."/>
        </authorList>
    </citation>
    <scope>NUCLEOTIDE SEQUENCE</scope>
</reference>
<name>A0A820BT95_9BILA</name>
<accession>A0A820BT95</accession>
<dbReference type="AlphaFoldDB" id="A0A820BT95"/>